<proteinExistence type="predicted"/>
<accession>A0ABP8GYQ8</accession>
<evidence type="ECO:0000313" key="2">
    <source>
        <dbReference type="EMBL" id="GAA4331874.1"/>
    </source>
</evidence>
<comment type="caution">
    <text evidence="2">The sequence shown here is derived from an EMBL/GenBank/DDBJ whole genome shotgun (WGS) entry which is preliminary data.</text>
</comment>
<evidence type="ECO:0000313" key="3">
    <source>
        <dbReference type="Proteomes" id="UP001500582"/>
    </source>
</evidence>
<dbReference type="Pfam" id="PF03432">
    <property type="entry name" value="Relaxase"/>
    <property type="match status" value="1"/>
</dbReference>
<evidence type="ECO:0000259" key="1">
    <source>
        <dbReference type="Pfam" id="PF03432"/>
    </source>
</evidence>
<reference evidence="3" key="1">
    <citation type="journal article" date="2019" name="Int. J. Syst. Evol. Microbiol.">
        <title>The Global Catalogue of Microorganisms (GCM) 10K type strain sequencing project: providing services to taxonomists for standard genome sequencing and annotation.</title>
        <authorList>
            <consortium name="The Broad Institute Genomics Platform"/>
            <consortium name="The Broad Institute Genome Sequencing Center for Infectious Disease"/>
            <person name="Wu L."/>
            <person name="Ma J."/>
        </authorList>
    </citation>
    <scope>NUCLEOTIDE SEQUENCE [LARGE SCALE GENOMIC DNA]</scope>
    <source>
        <strain evidence="3">JCM 17705</strain>
    </source>
</reference>
<organism evidence="2 3">
    <name type="scientific">Mucilaginibacter gynuensis</name>
    <dbReference type="NCBI Taxonomy" id="1302236"/>
    <lineage>
        <taxon>Bacteria</taxon>
        <taxon>Pseudomonadati</taxon>
        <taxon>Bacteroidota</taxon>
        <taxon>Sphingobacteriia</taxon>
        <taxon>Sphingobacteriales</taxon>
        <taxon>Sphingobacteriaceae</taxon>
        <taxon>Mucilaginibacter</taxon>
    </lineage>
</organism>
<protein>
    <recommendedName>
        <fullName evidence="1">MobA/VirD2-like nuclease domain-containing protein</fullName>
    </recommendedName>
</protein>
<dbReference type="EMBL" id="BAABFT010000011">
    <property type="protein sequence ID" value="GAA4331874.1"/>
    <property type="molecule type" value="Genomic_DNA"/>
</dbReference>
<dbReference type="InterPro" id="IPR005094">
    <property type="entry name" value="Endonuclease_MobA/VirD2"/>
</dbReference>
<gene>
    <name evidence="2" type="ORF">GCM10023149_37910</name>
</gene>
<keyword evidence="3" id="KW-1185">Reference proteome</keyword>
<dbReference type="RefSeq" id="WP_345212740.1">
    <property type="nucleotide sequence ID" value="NZ_BAABFT010000011.1"/>
</dbReference>
<dbReference type="Proteomes" id="UP001500582">
    <property type="component" value="Unassembled WGS sequence"/>
</dbReference>
<feature type="domain" description="MobA/VirD2-like nuclease" evidence="1">
    <location>
        <begin position="17"/>
        <end position="141"/>
    </location>
</feature>
<sequence length="350" mass="40235">MNVRILEKSQTFRGVFYNLNKIEKQQAELLYVHKFGALQALSALRKQDYVNYLKANSALNAHIRYPQFHAIISCRGRSQDKVYLKSLGEQWMKAMGYGDQPYLLFFHKDTANNHLHIVSTRIGRDGKKIAYSFERIRSVQALHILTGIDVNRQLNKAIELVSSYSLADLSDFGTLMNTLGYRAGITGEEYQIYKFGIILSRIPLHDVIRQVGRIREPARIETIRRAIETAKLCYDPRLYPLTYSLAGHWAEIQTGYSSPMADFLKYKYGLEVIYHTRHGYLPHDLTIIDHHSKAVFAGKEIIPLRELIVGNNVATDLGQEFTSLSFPVRIATDIDDDAIHGPKRRRKRKH</sequence>
<name>A0ABP8GYQ8_9SPHI</name>